<name>A0ABR3G9J5_9PEZI</name>
<reference evidence="2 3" key="1">
    <citation type="submission" date="2024-02" db="EMBL/GenBank/DDBJ databases">
        <title>Discinaceae phylogenomics.</title>
        <authorList>
            <person name="Dirks A.C."/>
            <person name="James T.Y."/>
        </authorList>
    </citation>
    <scope>NUCLEOTIDE SEQUENCE [LARGE SCALE GENOMIC DNA]</scope>
    <source>
        <strain evidence="2 3">ACD0624</strain>
    </source>
</reference>
<evidence type="ECO:0000256" key="1">
    <source>
        <dbReference type="SAM" id="MobiDB-lite"/>
    </source>
</evidence>
<evidence type="ECO:0000313" key="2">
    <source>
        <dbReference type="EMBL" id="KAL0632617.1"/>
    </source>
</evidence>
<organism evidence="2 3">
    <name type="scientific">Discina gigas</name>
    <dbReference type="NCBI Taxonomy" id="1032678"/>
    <lineage>
        <taxon>Eukaryota</taxon>
        <taxon>Fungi</taxon>
        <taxon>Dikarya</taxon>
        <taxon>Ascomycota</taxon>
        <taxon>Pezizomycotina</taxon>
        <taxon>Pezizomycetes</taxon>
        <taxon>Pezizales</taxon>
        <taxon>Discinaceae</taxon>
        <taxon>Discina</taxon>
    </lineage>
</organism>
<dbReference type="EMBL" id="JBBBZM010000160">
    <property type="protein sequence ID" value="KAL0632617.1"/>
    <property type="molecule type" value="Genomic_DNA"/>
</dbReference>
<proteinExistence type="predicted"/>
<keyword evidence="3" id="KW-1185">Reference proteome</keyword>
<accession>A0ABR3G9J5</accession>
<comment type="caution">
    <text evidence="2">The sequence shown here is derived from an EMBL/GenBank/DDBJ whole genome shotgun (WGS) entry which is preliminary data.</text>
</comment>
<evidence type="ECO:0000313" key="3">
    <source>
        <dbReference type="Proteomes" id="UP001447188"/>
    </source>
</evidence>
<protein>
    <submittedName>
        <fullName evidence="2">Uncharacterized protein</fullName>
    </submittedName>
</protein>
<feature type="region of interest" description="Disordered" evidence="1">
    <location>
        <begin position="201"/>
        <end position="239"/>
    </location>
</feature>
<sequence length="239" mass="27419">MSVDTYPQKYLLRPAGIAVDHRRNIDRAARDPIIDTFRNVVNTSAKDAHFHEEYPISAFIPEPRISVARMRELPLFFSQSQNFSNDDIPLQPGNDSYNEHLFKPGKSQFRAPTPLQLQPGRMLEKPVGNRFSNIPDIYANDIMSENVQQRYLFSKKPKYGPLSVPVTIRYHPAVNSVRVIQDRDFFDPEESQNYNFKARSFGRRSSDVREPMPKLGQGDARLGDTIPFGEEKASAYPKM</sequence>
<gene>
    <name evidence="2" type="ORF">Q9L58_008507</name>
</gene>
<dbReference type="Proteomes" id="UP001447188">
    <property type="component" value="Unassembled WGS sequence"/>
</dbReference>